<evidence type="ECO:0000313" key="2">
    <source>
        <dbReference type="EMBL" id="MXO91237.1"/>
    </source>
</evidence>
<dbReference type="Proteomes" id="UP000442714">
    <property type="component" value="Unassembled WGS sequence"/>
</dbReference>
<accession>A0A844ZWV0</accession>
<dbReference type="EMBL" id="WTYX01000002">
    <property type="protein sequence ID" value="MXO91237.1"/>
    <property type="molecule type" value="Genomic_DNA"/>
</dbReference>
<feature type="signal peptide" evidence="1">
    <location>
        <begin position="1"/>
        <end position="28"/>
    </location>
</feature>
<keyword evidence="3" id="KW-1185">Reference proteome</keyword>
<dbReference type="InterPro" id="IPR022061">
    <property type="entry name" value="DUF3617"/>
</dbReference>
<keyword evidence="1" id="KW-0732">Signal</keyword>
<sequence>MATPPIRGLAAVFAALSACVCVAIPATAQAPTLAMLDGLQKGQWEIRNRAKGESRKICVRTGRELLQLRHAGSSCKRFIVEDSPDEVTVQYTCSGNGYGRTSIRRETSSLVQIEGQGTTNESPFQFTAEARRIGSCTG</sequence>
<evidence type="ECO:0008006" key="4">
    <source>
        <dbReference type="Google" id="ProtNLM"/>
    </source>
</evidence>
<evidence type="ECO:0000256" key="1">
    <source>
        <dbReference type="SAM" id="SignalP"/>
    </source>
</evidence>
<dbReference type="Pfam" id="PF12276">
    <property type="entry name" value="DUF3617"/>
    <property type="match status" value="1"/>
</dbReference>
<dbReference type="PROSITE" id="PS51257">
    <property type="entry name" value="PROKAR_LIPOPROTEIN"/>
    <property type="match status" value="1"/>
</dbReference>
<feature type="chain" id="PRO_5032540677" description="DUF3617 family protein" evidence="1">
    <location>
        <begin position="29"/>
        <end position="138"/>
    </location>
</feature>
<gene>
    <name evidence="2" type="ORF">GRI41_10410</name>
</gene>
<proteinExistence type="predicted"/>
<reference evidence="2 3" key="1">
    <citation type="submission" date="2019-12" db="EMBL/GenBank/DDBJ databases">
        <title>Genomic-based taxomic classification of the family Erythrobacteraceae.</title>
        <authorList>
            <person name="Xu L."/>
        </authorList>
    </citation>
    <scope>NUCLEOTIDE SEQUENCE [LARGE SCALE GENOMIC DNA]</scope>
    <source>
        <strain evidence="2 3">KCTC 52763</strain>
    </source>
</reference>
<evidence type="ECO:0000313" key="3">
    <source>
        <dbReference type="Proteomes" id="UP000442714"/>
    </source>
</evidence>
<dbReference type="AlphaFoldDB" id="A0A844ZWV0"/>
<organism evidence="2 3">
    <name type="scientific">Pontixanthobacter aquaemixtae</name>
    <dbReference type="NCBI Taxonomy" id="1958940"/>
    <lineage>
        <taxon>Bacteria</taxon>
        <taxon>Pseudomonadati</taxon>
        <taxon>Pseudomonadota</taxon>
        <taxon>Alphaproteobacteria</taxon>
        <taxon>Sphingomonadales</taxon>
        <taxon>Erythrobacteraceae</taxon>
        <taxon>Pontixanthobacter</taxon>
    </lineage>
</organism>
<name>A0A844ZWV0_9SPHN</name>
<comment type="caution">
    <text evidence="2">The sequence shown here is derived from an EMBL/GenBank/DDBJ whole genome shotgun (WGS) entry which is preliminary data.</text>
</comment>
<protein>
    <recommendedName>
        <fullName evidence="4">DUF3617 family protein</fullName>
    </recommendedName>
</protein>
<dbReference type="OrthoDB" id="7595119at2"/>